<organism evidence="2 3">
    <name type="scientific">Cinchona calisaya</name>
    <dbReference type="NCBI Taxonomy" id="153742"/>
    <lineage>
        <taxon>Eukaryota</taxon>
        <taxon>Viridiplantae</taxon>
        <taxon>Streptophyta</taxon>
        <taxon>Embryophyta</taxon>
        <taxon>Tracheophyta</taxon>
        <taxon>Spermatophyta</taxon>
        <taxon>Magnoliopsida</taxon>
        <taxon>eudicotyledons</taxon>
        <taxon>Gunneridae</taxon>
        <taxon>Pentapetalae</taxon>
        <taxon>asterids</taxon>
        <taxon>lamiids</taxon>
        <taxon>Gentianales</taxon>
        <taxon>Rubiaceae</taxon>
        <taxon>Cinchonoideae</taxon>
        <taxon>Cinchoneae</taxon>
        <taxon>Cinchona</taxon>
    </lineage>
</organism>
<dbReference type="Proteomes" id="UP001630127">
    <property type="component" value="Unassembled WGS sequence"/>
</dbReference>
<keyword evidence="3" id="KW-1185">Reference proteome</keyword>
<proteinExistence type="predicted"/>
<comment type="caution">
    <text evidence="2">The sequence shown here is derived from an EMBL/GenBank/DDBJ whole genome shotgun (WGS) entry which is preliminary data.</text>
</comment>
<evidence type="ECO:0000256" key="1">
    <source>
        <dbReference type="SAM" id="Coils"/>
    </source>
</evidence>
<evidence type="ECO:0000313" key="2">
    <source>
        <dbReference type="EMBL" id="KAL3519168.1"/>
    </source>
</evidence>
<sequence length="100" mass="11787">MKNLCLISGVSFYLVNYRVGCYIWYQSRLDPSGIFLLFMITRKMAMDESLRRMDKEVVELSSAVKRFNQKSENLENTLRAMENKQESMKNVIKDLTGKYE</sequence>
<feature type="coiled-coil region" evidence="1">
    <location>
        <begin position="50"/>
        <end position="98"/>
    </location>
</feature>
<dbReference type="EMBL" id="JBJUIK010000009">
    <property type="protein sequence ID" value="KAL3519168.1"/>
    <property type="molecule type" value="Genomic_DNA"/>
</dbReference>
<name>A0ABD2ZN67_9GENT</name>
<protein>
    <submittedName>
        <fullName evidence="2">Uncharacterized protein</fullName>
    </submittedName>
</protein>
<keyword evidence="1" id="KW-0175">Coiled coil</keyword>
<accession>A0ABD2ZN67</accession>
<dbReference type="AlphaFoldDB" id="A0ABD2ZN67"/>
<reference evidence="2 3" key="1">
    <citation type="submission" date="2024-11" db="EMBL/GenBank/DDBJ databases">
        <title>A near-complete genome assembly of Cinchona calisaya.</title>
        <authorList>
            <person name="Lian D.C."/>
            <person name="Zhao X.W."/>
            <person name="Wei L."/>
        </authorList>
    </citation>
    <scope>NUCLEOTIDE SEQUENCE [LARGE SCALE GENOMIC DNA]</scope>
    <source>
        <tissue evidence="2">Nenye</tissue>
    </source>
</reference>
<gene>
    <name evidence="2" type="ORF">ACH5RR_021757</name>
</gene>
<evidence type="ECO:0000313" key="3">
    <source>
        <dbReference type="Proteomes" id="UP001630127"/>
    </source>
</evidence>